<evidence type="ECO:0000313" key="2">
    <source>
        <dbReference type="EMBL" id="GAB0056824.1"/>
    </source>
</evidence>
<gene>
    <name evidence="2" type="ORF">SIID45300_01136</name>
</gene>
<evidence type="ECO:0000259" key="1">
    <source>
        <dbReference type="SMART" id="SM01264"/>
    </source>
</evidence>
<protein>
    <recommendedName>
        <fullName evidence="1">Peptidase M16C associated domain-containing protein</fullName>
    </recommendedName>
</protein>
<dbReference type="Pfam" id="PF00675">
    <property type="entry name" value="Peptidase_M16"/>
    <property type="match status" value="1"/>
</dbReference>
<dbReference type="InterPro" id="IPR055130">
    <property type="entry name" value="PreP_C"/>
</dbReference>
<keyword evidence="3" id="KW-1185">Reference proteome</keyword>
<reference evidence="2 3" key="1">
    <citation type="submission" date="2024-05" db="EMBL/GenBank/DDBJ databases">
        <authorList>
            <consortium name="Candidatus Magnetaquicoccaceae bacterium FCR-1 genome sequencing consortium"/>
            <person name="Shimoshige H."/>
            <person name="Shimamura S."/>
            <person name="Taoka A."/>
            <person name="Kobayashi H."/>
            <person name="Maekawa T."/>
        </authorList>
    </citation>
    <scope>NUCLEOTIDE SEQUENCE [LARGE SCALE GENOMIC DNA]</scope>
    <source>
        <strain evidence="2 3">FCR-1</strain>
    </source>
</reference>
<sequence length="971" mass="107446">MSHPEFELSRRETVASLKLTVETYRHRVTGARHVHLAADDPHNAFLVAFLTVPQDSTGVAHILEHTALCGSERYPVRDPFFMMLRRSLSTFMNAFTSSDWTAYPFATQSRKDFDNLLRVYLDAAFFPRLDELDFAQEGFRVEFAEPESPDVELVFKGVVFNEMKGAMSSPARVLSQCMSEHLFPTTTYHYNSGGDPECIPDLTWDGLKAFHGRFYHPSNAIFMTYGDITAAEHQARFQEQVLARFRDNPGASSIPDERRHPAPFAIEEVYALDGETDTSEKSHIVLGWLLGRTMEMEHLLNAHLLNGVLLDNSSSPLLQVLETTDLGASPSSLSGLDDSGRELVFVCGLEGSEPERADAVEKLILDLLARVAEEGVEPERVESVLHQLELSRREIGGDGLPYGLKLLLNALTPTLHGGDPIQALALDDALNALRERVADPDFIKGLARVWLLENPHRVRVVLKPDATLNARRKEREIARLREILAGMDAAERARVIERTQALRARQEQEDDPEILPRLELSDIPSDIPIAEGNEAGKGEMPVFWFKAATNRLVYQQYVIDPPAMPDELLALLPIFSTCLSEVGCGGRDYLQTQAHQSAISGGIAARMGLRSSVDDLESYRCVFCISGKALSRNQGALSQLILDTIDTARFDELSRLRELVAQMRSAAEMRVTENGHVLALSAAGAGMSRVAALNDLWGGMAAVKRLKSLDKSLDDPKALAEFAERLERLRDLLRRAPGRMLIVGEEEDFADFGETLAGQWGGRGQAVDPSGGIVVGPLAGALKTAWATVTQIHFCARVHKTVPYVHPDAPALAVLGLYLKNGHLHRAIRERGGAYGGGAGYDSDSGLFRFYSYRDPRVEETMADFQNSLEWLMAGKADARALEEALLGMIGAIDRPGSPAGEAKRAFHDALYGRFPEVRRAFRKRVMAVTEVELRRVAGIYLDPERAGYGLVTNAEVMEGRLGEEWIKRTL</sequence>
<dbReference type="InterPro" id="IPR007863">
    <property type="entry name" value="Peptidase_M16_C"/>
</dbReference>
<dbReference type="SMART" id="SM01264">
    <property type="entry name" value="M16C_associated"/>
    <property type="match status" value="1"/>
</dbReference>
<comment type="caution">
    <text evidence="2">The sequence shown here is derived from an EMBL/GenBank/DDBJ whole genome shotgun (WGS) entry which is preliminary data.</text>
</comment>
<reference evidence="2 3" key="2">
    <citation type="submission" date="2024-09" db="EMBL/GenBank/DDBJ databases">
        <title>Draft genome sequence of Candidatus Magnetaquicoccaceae bacterium FCR-1.</title>
        <authorList>
            <person name="Shimoshige H."/>
            <person name="Shimamura S."/>
            <person name="Taoka A."/>
            <person name="Kobayashi H."/>
            <person name="Maekawa T."/>
        </authorList>
    </citation>
    <scope>NUCLEOTIDE SEQUENCE [LARGE SCALE GENOMIC DNA]</scope>
    <source>
        <strain evidence="2 3">FCR-1</strain>
    </source>
</reference>
<dbReference type="SUPFAM" id="SSF63411">
    <property type="entry name" value="LuxS/MPP-like metallohydrolase"/>
    <property type="match status" value="4"/>
</dbReference>
<name>A0ABQ0C7F7_9PROT</name>
<feature type="domain" description="Peptidase M16C associated" evidence="1">
    <location>
        <begin position="462"/>
        <end position="709"/>
    </location>
</feature>
<dbReference type="Gene3D" id="3.30.830.10">
    <property type="entry name" value="Metalloenzyme, LuxS/M16 peptidase-like"/>
    <property type="match status" value="4"/>
</dbReference>
<dbReference type="InterPro" id="IPR011249">
    <property type="entry name" value="Metalloenz_LuxS/M16"/>
</dbReference>
<dbReference type="Pfam" id="PF08367">
    <property type="entry name" value="M16C_assoc"/>
    <property type="match status" value="1"/>
</dbReference>
<evidence type="ECO:0000313" key="3">
    <source>
        <dbReference type="Proteomes" id="UP001628193"/>
    </source>
</evidence>
<dbReference type="Pfam" id="PF05193">
    <property type="entry name" value="Peptidase_M16_C"/>
    <property type="match status" value="1"/>
</dbReference>
<dbReference type="Proteomes" id="UP001628193">
    <property type="component" value="Unassembled WGS sequence"/>
</dbReference>
<dbReference type="Pfam" id="PF22516">
    <property type="entry name" value="PreP_C"/>
    <property type="match status" value="1"/>
</dbReference>
<dbReference type="RefSeq" id="WP_420904545.1">
    <property type="nucleotide sequence ID" value="NZ_BAAFGK010000004.1"/>
</dbReference>
<dbReference type="InterPro" id="IPR013578">
    <property type="entry name" value="Peptidase_M16C_assoc"/>
</dbReference>
<dbReference type="InterPro" id="IPR011765">
    <property type="entry name" value="Pept_M16_N"/>
</dbReference>
<proteinExistence type="predicted"/>
<dbReference type="PANTHER" id="PTHR43016:SF13">
    <property type="entry name" value="PRESEQUENCE PROTEASE, MITOCHONDRIAL"/>
    <property type="match status" value="1"/>
</dbReference>
<organism evidence="2 3">
    <name type="scientific">Candidatus Magnetaquiglobus chichijimensis</name>
    <dbReference type="NCBI Taxonomy" id="3141448"/>
    <lineage>
        <taxon>Bacteria</taxon>
        <taxon>Pseudomonadati</taxon>
        <taxon>Pseudomonadota</taxon>
        <taxon>Magnetococcia</taxon>
        <taxon>Magnetococcales</taxon>
        <taxon>Candidatus Magnetaquicoccaceae</taxon>
        <taxon>Candidatus Magnetaquiglobus</taxon>
    </lineage>
</organism>
<accession>A0ABQ0C7F7</accession>
<dbReference type="PANTHER" id="PTHR43016">
    <property type="entry name" value="PRESEQUENCE PROTEASE"/>
    <property type="match status" value="1"/>
</dbReference>
<dbReference type="EMBL" id="BAAFGK010000004">
    <property type="protein sequence ID" value="GAB0056824.1"/>
    <property type="molecule type" value="Genomic_DNA"/>
</dbReference>